<keyword evidence="2" id="KW-1185">Reference proteome</keyword>
<protein>
    <submittedName>
        <fullName evidence="1">Glutamine cyclotransferase</fullName>
    </submittedName>
</protein>
<dbReference type="Gene3D" id="2.130.10.10">
    <property type="entry name" value="YVTN repeat-like/Quinoprotein amine dehydrogenase"/>
    <property type="match status" value="1"/>
</dbReference>
<dbReference type="PANTHER" id="PTHR31270">
    <property type="entry name" value="GLUTAMINYL-PEPTIDE CYCLOTRANSFERASE"/>
    <property type="match status" value="1"/>
</dbReference>
<dbReference type="InterPro" id="IPR015943">
    <property type="entry name" value="WD40/YVTN_repeat-like_dom_sf"/>
</dbReference>
<name>A0A916UJ57_9SPHI</name>
<comment type="caution">
    <text evidence="1">The sequence shown here is derived from an EMBL/GenBank/DDBJ whole genome shotgun (WGS) entry which is preliminary data.</text>
</comment>
<dbReference type="Proteomes" id="UP000651668">
    <property type="component" value="Unassembled WGS sequence"/>
</dbReference>
<reference evidence="1" key="1">
    <citation type="journal article" date="2014" name="Int. J. Syst. Evol. Microbiol.">
        <title>Complete genome sequence of Corynebacterium casei LMG S-19264T (=DSM 44701T), isolated from a smear-ripened cheese.</title>
        <authorList>
            <consortium name="US DOE Joint Genome Institute (JGI-PGF)"/>
            <person name="Walter F."/>
            <person name="Albersmeier A."/>
            <person name="Kalinowski J."/>
            <person name="Ruckert C."/>
        </authorList>
    </citation>
    <scope>NUCLEOTIDE SEQUENCE</scope>
    <source>
        <strain evidence="1">CGMCC 1.15343</strain>
    </source>
</reference>
<dbReference type="InterPro" id="IPR007788">
    <property type="entry name" value="QCT"/>
</dbReference>
<dbReference type="GO" id="GO:0016603">
    <property type="term" value="F:glutaminyl-peptide cyclotransferase activity"/>
    <property type="evidence" value="ECO:0007669"/>
    <property type="project" value="InterPro"/>
</dbReference>
<dbReference type="EMBL" id="BMIL01000011">
    <property type="protein sequence ID" value="GGC73706.1"/>
    <property type="molecule type" value="Genomic_DNA"/>
</dbReference>
<proteinExistence type="predicted"/>
<dbReference type="PANTHER" id="PTHR31270:SF1">
    <property type="entry name" value="GLUTAMINYL-PEPTIDE CYCLOTRANSFERASE"/>
    <property type="match status" value="1"/>
</dbReference>
<dbReference type="SUPFAM" id="SSF50969">
    <property type="entry name" value="YVTN repeat-like/Quinoprotein amine dehydrogenase"/>
    <property type="match status" value="1"/>
</dbReference>
<gene>
    <name evidence="1" type="ORF">GCM10011387_29080</name>
</gene>
<dbReference type="AlphaFoldDB" id="A0A916UJ57"/>
<dbReference type="InterPro" id="IPR011044">
    <property type="entry name" value="Quino_amine_DH_bsu"/>
</dbReference>
<dbReference type="Pfam" id="PF05096">
    <property type="entry name" value="Glu_cyclase_2"/>
    <property type="match status" value="1"/>
</dbReference>
<reference evidence="1" key="2">
    <citation type="submission" date="2020-09" db="EMBL/GenBank/DDBJ databases">
        <authorList>
            <person name="Sun Q."/>
            <person name="Zhou Y."/>
        </authorList>
    </citation>
    <scope>NUCLEOTIDE SEQUENCE</scope>
    <source>
        <strain evidence="1">CGMCC 1.15343</strain>
    </source>
</reference>
<evidence type="ECO:0000313" key="2">
    <source>
        <dbReference type="Proteomes" id="UP000651668"/>
    </source>
</evidence>
<sequence>MSCKQENGGSTPGYGFKAPEQGASYVLGQDVDVQLEVPEGQTIKSVTYMLDSTQLGTKNDGTAFRFPTKDLSLGYKLISAIVDNGTNKDTLTVNILVKSAIKPVIHGYQVVNAFPHDTTSYTQGLEYHDGRLLESTGEVGKSTLRWVELKTGKTLQRIDIAPPYFAEGSTLIDGKVIMLTWQHNMGFVYDAQSFKQLSTFNYQNSREGWGLTFDGKQLLKSDGTNKIWFLNKDNYQEERSIEVYDDQGEVSQLNELEYIDGKLYANIYQSNRIAIIDPKTGAVEAYIDATGILPQSDTFINTDVLNGIAWDAKGKRLFITGKRWDKLFEIKLVPAKTQ</sequence>
<evidence type="ECO:0000313" key="1">
    <source>
        <dbReference type="EMBL" id="GGC73706.1"/>
    </source>
</evidence>
<organism evidence="1 2">
    <name type="scientific">Pedobacter quisquiliarum</name>
    <dbReference type="NCBI Taxonomy" id="1834438"/>
    <lineage>
        <taxon>Bacteria</taxon>
        <taxon>Pseudomonadati</taxon>
        <taxon>Bacteroidota</taxon>
        <taxon>Sphingobacteriia</taxon>
        <taxon>Sphingobacteriales</taxon>
        <taxon>Sphingobacteriaceae</taxon>
        <taxon>Pedobacter</taxon>
    </lineage>
</organism>
<accession>A0A916UJ57</accession>
<dbReference type="RefSeq" id="WP_229663637.1">
    <property type="nucleotide sequence ID" value="NZ_BMIL01000011.1"/>
</dbReference>